<dbReference type="EMBL" id="SPHZ02000005">
    <property type="protein sequence ID" value="KAF0920523.1"/>
    <property type="molecule type" value="Genomic_DNA"/>
</dbReference>
<evidence type="ECO:0000313" key="2">
    <source>
        <dbReference type="EMBL" id="KAF0920523.1"/>
    </source>
</evidence>
<gene>
    <name evidence="2" type="ORF">E2562_035632</name>
</gene>
<comment type="caution">
    <text evidence="2">The sequence shown here is derived from an EMBL/GenBank/DDBJ whole genome shotgun (WGS) entry which is preliminary data.</text>
</comment>
<evidence type="ECO:0000256" key="1">
    <source>
        <dbReference type="SAM" id="Phobius"/>
    </source>
</evidence>
<proteinExistence type="predicted"/>
<reference evidence="2 3" key="1">
    <citation type="submission" date="2019-11" db="EMBL/GenBank/DDBJ databases">
        <title>Whole genome sequence of Oryza granulata.</title>
        <authorList>
            <person name="Li W."/>
        </authorList>
    </citation>
    <scope>NUCLEOTIDE SEQUENCE [LARGE SCALE GENOMIC DNA]</scope>
    <source>
        <strain evidence="3">cv. Menghai</strain>
        <tissue evidence="2">Leaf</tissue>
    </source>
</reference>
<keyword evidence="1" id="KW-0472">Membrane</keyword>
<keyword evidence="1" id="KW-0812">Transmembrane</keyword>
<name>A0A6G1E9A1_9ORYZ</name>
<dbReference type="OrthoDB" id="10257275at2759"/>
<protein>
    <submittedName>
        <fullName evidence="2">Uncharacterized protein</fullName>
    </submittedName>
</protein>
<keyword evidence="1" id="KW-1133">Transmembrane helix</keyword>
<feature type="transmembrane region" description="Helical" evidence="1">
    <location>
        <begin position="57"/>
        <end position="85"/>
    </location>
</feature>
<sequence length="118" mass="12631">MAVAVAGVTCSSAPVAVALQQPLRRRPKPNGRLVVVTTLRQQEGRVPANDEKDTVDLVAVAVAGPFFVLLLLLLLLLLLISMITGDASRRRRRRRRRSGQVVAVEGATINLPGQDGGD</sequence>
<dbReference type="Proteomes" id="UP000479710">
    <property type="component" value="Unassembled WGS sequence"/>
</dbReference>
<accession>A0A6G1E9A1</accession>
<keyword evidence="3" id="KW-1185">Reference proteome</keyword>
<dbReference type="AlphaFoldDB" id="A0A6G1E9A1"/>
<organism evidence="2 3">
    <name type="scientific">Oryza meyeriana var. granulata</name>
    <dbReference type="NCBI Taxonomy" id="110450"/>
    <lineage>
        <taxon>Eukaryota</taxon>
        <taxon>Viridiplantae</taxon>
        <taxon>Streptophyta</taxon>
        <taxon>Embryophyta</taxon>
        <taxon>Tracheophyta</taxon>
        <taxon>Spermatophyta</taxon>
        <taxon>Magnoliopsida</taxon>
        <taxon>Liliopsida</taxon>
        <taxon>Poales</taxon>
        <taxon>Poaceae</taxon>
        <taxon>BOP clade</taxon>
        <taxon>Oryzoideae</taxon>
        <taxon>Oryzeae</taxon>
        <taxon>Oryzinae</taxon>
        <taxon>Oryza</taxon>
        <taxon>Oryza meyeriana</taxon>
    </lineage>
</organism>
<evidence type="ECO:0000313" key="3">
    <source>
        <dbReference type="Proteomes" id="UP000479710"/>
    </source>
</evidence>